<name>A0A9W4PIX2_9BACI</name>
<dbReference type="NCBIfam" id="TIGR00229">
    <property type="entry name" value="sensory_box"/>
    <property type="match status" value="1"/>
</dbReference>
<evidence type="ECO:0000313" key="9">
    <source>
        <dbReference type="Proteomes" id="UP000789326"/>
    </source>
</evidence>
<keyword evidence="2" id="KW-0067">ATP-binding</keyword>
<dbReference type="SUPFAM" id="SSF55785">
    <property type="entry name" value="PYP-like sensor domain (PAS domain)"/>
    <property type="match status" value="1"/>
</dbReference>
<dbReference type="FunFam" id="3.40.50.300:FF:000006">
    <property type="entry name" value="DNA-binding transcriptional regulator NtrC"/>
    <property type="match status" value="1"/>
</dbReference>
<dbReference type="Gene3D" id="1.10.8.60">
    <property type="match status" value="1"/>
</dbReference>
<dbReference type="GO" id="GO:0006355">
    <property type="term" value="P:regulation of DNA-templated transcription"/>
    <property type="evidence" value="ECO:0007669"/>
    <property type="project" value="InterPro"/>
</dbReference>
<dbReference type="CDD" id="cd00009">
    <property type="entry name" value="AAA"/>
    <property type="match status" value="1"/>
</dbReference>
<organism evidence="8 9">
    <name type="scientific">Peribacillus simplex</name>
    <dbReference type="NCBI Taxonomy" id="1478"/>
    <lineage>
        <taxon>Bacteria</taxon>
        <taxon>Bacillati</taxon>
        <taxon>Bacillota</taxon>
        <taxon>Bacilli</taxon>
        <taxon>Bacillales</taxon>
        <taxon>Bacillaceae</taxon>
        <taxon>Peribacillus</taxon>
    </lineage>
</organism>
<dbReference type="Gene3D" id="1.10.10.60">
    <property type="entry name" value="Homeodomain-like"/>
    <property type="match status" value="1"/>
</dbReference>
<evidence type="ECO:0000256" key="4">
    <source>
        <dbReference type="ARBA" id="ARBA00023125"/>
    </source>
</evidence>
<evidence type="ECO:0000256" key="5">
    <source>
        <dbReference type="ARBA" id="ARBA00023163"/>
    </source>
</evidence>
<dbReference type="PROSITE" id="PS00688">
    <property type="entry name" value="SIGMA54_INTERACT_3"/>
    <property type="match status" value="1"/>
</dbReference>
<dbReference type="PROSITE" id="PS00676">
    <property type="entry name" value="SIGMA54_INTERACT_2"/>
    <property type="match status" value="1"/>
</dbReference>
<dbReference type="AlphaFoldDB" id="A0A9W4PIX2"/>
<dbReference type="PANTHER" id="PTHR32071">
    <property type="entry name" value="TRANSCRIPTIONAL REGULATORY PROTEIN"/>
    <property type="match status" value="1"/>
</dbReference>
<dbReference type="Proteomes" id="UP000789326">
    <property type="component" value="Unassembled WGS sequence"/>
</dbReference>
<dbReference type="PROSITE" id="PS50112">
    <property type="entry name" value="PAS"/>
    <property type="match status" value="1"/>
</dbReference>
<dbReference type="Pfam" id="PF13426">
    <property type="entry name" value="PAS_9"/>
    <property type="match status" value="1"/>
</dbReference>
<gene>
    <name evidence="8" type="primary">rocR_3</name>
    <name evidence="8" type="ORF">SRABI133_04335</name>
</gene>
<dbReference type="InterPro" id="IPR000014">
    <property type="entry name" value="PAS"/>
</dbReference>
<evidence type="ECO:0000256" key="3">
    <source>
        <dbReference type="ARBA" id="ARBA00023015"/>
    </source>
</evidence>
<dbReference type="InterPro" id="IPR002197">
    <property type="entry name" value="HTH_Fis"/>
</dbReference>
<proteinExistence type="predicted"/>
<dbReference type="InterPro" id="IPR035965">
    <property type="entry name" value="PAS-like_dom_sf"/>
</dbReference>
<feature type="domain" description="Sigma-54 factor interaction" evidence="6">
    <location>
        <begin position="165"/>
        <end position="393"/>
    </location>
</feature>
<dbReference type="PANTHER" id="PTHR32071:SF74">
    <property type="entry name" value="TRANSCRIPTIONAL ACTIVATOR ROCR"/>
    <property type="match status" value="1"/>
</dbReference>
<dbReference type="InterPro" id="IPR025944">
    <property type="entry name" value="Sigma_54_int_dom_CS"/>
</dbReference>
<dbReference type="PRINTS" id="PR01590">
    <property type="entry name" value="HTHFIS"/>
</dbReference>
<dbReference type="Gene3D" id="3.40.50.300">
    <property type="entry name" value="P-loop containing nucleotide triphosphate hydrolases"/>
    <property type="match status" value="1"/>
</dbReference>
<dbReference type="Pfam" id="PF02954">
    <property type="entry name" value="HTH_8"/>
    <property type="match status" value="1"/>
</dbReference>
<protein>
    <submittedName>
        <fullName evidence="8">Arginine utilization regulatory protein RocR</fullName>
    </submittedName>
</protein>
<feature type="domain" description="PAS" evidence="7">
    <location>
        <begin position="16"/>
        <end position="67"/>
    </location>
</feature>
<reference evidence="8" key="1">
    <citation type="submission" date="2021-11" db="EMBL/GenBank/DDBJ databases">
        <authorList>
            <person name="Bulgarelli D."/>
        </authorList>
    </citation>
    <scope>NUCLEOTIDE SEQUENCE</scope>
    <source>
        <strain evidence="8">Bi133</strain>
    </source>
</reference>
<evidence type="ECO:0000259" key="6">
    <source>
        <dbReference type="PROSITE" id="PS50045"/>
    </source>
</evidence>
<keyword evidence="5" id="KW-0804">Transcription</keyword>
<dbReference type="InterPro" id="IPR027417">
    <property type="entry name" value="P-loop_NTPase"/>
</dbReference>
<dbReference type="Pfam" id="PF25601">
    <property type="entry name" value="AAA_lid_14"/>
    <property type="match status" value="1"/>
</dbReference>
<dbReference type="InterPro" id="IPR003593">
    <property type="entry name" value="AAA+_ATPase"/>
</dbReference>
<evidence type="ECO:0000256" key="1">
    <source>
        <dbReference type="ARBA" id="ARBA00022741"/>
    </source>
</evidence>
<accession>A0A9W4PIX2</accession>
<keyword evidence="3" id="KW-0805">Transcription regulation</keyword>
<dbReference type="Pfam" id="PF00158">
    <property type="entry name" value="Sigma54_activat"/>
    <property type="match status" value="1"/>
</dbReference>
<dbReference type="SUPFAM" id="SSF46689">
    <property type="entry name" value="Homeodomain-like"/>
    <property type="match status" value="1"/>
</dbReference>
<dbReference type="InterPro" id="IPR002078">
    <property type="entry name" value="Sigma_54_int"/>
</dbReference>
<dbReference type="PROSITE" id="PS50045">
    <property type="entry name" value="SIGMA54_INTERACT_4"/>
    <property type="match status" value="1"/>
</dbReference>
<dbReference type="RefSeq" id="WP_230303600.1">
    <property type="nucleotide sequence ID" value="NZ_CAKKMG010000091.1"/>
</dbReference>
<keyword evidence="4" id="KW-0238">DNA-binding</keyword>
<dbReference type="InterPro" id="IPR058031">
    <property type="entry name" value="AAA_lid_NorR"/>
</dbReference>
<dbReference type="InterPro" id="IPR025943">
    <property type="entry name" value="Sigma_54_int_dom_ATP-bd_2"/>
</dbReference>
<dbReference type="CDD" id="cd00130">
    <property type="entry name" value="PAS"/>
    <property type="match status" value="1"/>
</dbReference>
<dbReference type="GO" id="GO:0043565">
    <property type="term" value="F:sequence-specific DNA binding"/>
    <property type="evidence" value="ECO:0007669"/>
    <property type="project" value="InterPro"/>
</dbReference>
<dbReference type="SMART" id="SM00382">
    <property type="entry name" value="AAA"/>
    <property type="match status" value="1"/>
</dbReference>
<dbReference type="EMBL" id="CAKKMG010000091">
    <property type="protein sequence ID" value="CAH0293926.1"/>
    <property type="molecule type" value="Genomic_DNA"/>
</dbReference>
<keyword evidence="1" id="KW-0547">Nucleotide-binding</keyword>
<dbReference type="SUPFAM" id="SSF52540">
    <property type="entry name" value="P-loop containing nucleoside triphosphate hydrolases"/>
    <property type="match status" value="1"/>
</dbReference>
<evidence type="ECO:0000259" key="7">
    <source>
        <dbReference type="PROSITE" id="PS50112"/>
    </source>
</evidence>
<comment type="caution">
    <text evidence="8">The sequence shown here is derived from an EMBL/GenBank/DDBJ whole genome shotgun (WGS) entry which is preliminary data.</text>
</comment>
<dbReference type="InterPro" id="IPR009057">
    <property type="entry name" value="Homeodomain-like_sf"/>
</dbReference>
<dbReference type="GO" id="GO:0005524">
    <property type="term" value="F:ATP binding"/>
    <property type="evidence" value="ECO:0007669"/>
    <property type="project" value="UniProtKB-KW"/>
</dbReference>
<evidence type="ECO:0000313" key="8">
    <source>
        <dbReference type="EMBL" id="CAH0293926.1"/>
    </source>
</evidence>
<sequence length="493" mass="55308">MTENGDEEMKSSVNQFSTQFEWILNVINVGVHIVNKDGDTVFYNEMMAHIDGLDREQVLGENIFQLYPSLTDESSTLNVALEKGIETIESIQTYVNLKEKKITSINSTYPLYEDGEIIGAVEIAKDITKVMNMYDQIVDLRSQLAETHRKNKFSEGTATYHFSDLIGNSPAFQQAISLAKKAARTHSPVMIYGPTGTGKELVAQSIHNVSAQRNQPFIAQNCAAVPKELMEGLLFGTTKGAFTGAMDRMGIFEQANGGTLFLDELNSLDLGLQAKLLRVLQEGEVRRVGGSKEQKVNVKIIAAMNISPEEALDRGIIRSDLFFRLNVVTIQMPSLLERKTDIPEIVNHFIQKFNKSFFTEVRGISQKAMQRLLQYQWPGNIRELGHAIELTFNVMDAGEDLIDEHHLPAYLFPSGNYAAANAQSHPSPLKNKIDLPVVLEEMEREMIINMFEKYNGNISKTAEALNIKRQGLQYKLNKYGIEKVYTVGSKESK</sequence>
<dbReference type="Gene3D" id="3.30.450.20">
    <property type="entry name" value="PAS domain"/>
    <property type="match status" value="1"/>
</dbReference>
<evidence type="ECO:0000256" key="2">
    <source>
        <dbReference type="ARBA" id="ARBA00022840"/>
    </source>
</evidence>